<dbReference type="AlphaFoldDB" id="A0A1K1S7X2"/>
<dbReference type="Gene3D" id="2.40.30.170">
    <property type="match status" value="1"/>
</dbReference>
<feature type="domain" description="CzcB-like barrel-sandwich hybrid" evidence="5">
    <location>
        <begin position="79"/>
        <end position="210"/>
    </location>
</feature>
<dbReference type="InterPro" id="IPR058637">
    <property type="entry name" value="YknX-like_C"/>
</dbReference>
<protein>
    <submittedName>
        <fullName evidence="7">RND family efflux transporter, MFP subunit</fullName>
    </submittedName>
</protein>
<dbReference type="SUPFAM" id="SSF111369">
    <property type="entry name" value="HlyD-like secretion proteins"/>
    <property type="match status" value="1"/>
</dbReference>
<gene>
    <name evidence="7" type="ORF">SAMN05661012_04910</name>
</gene>
<dbReference type="Pfam" id="PF25954">
    <property type="entry name" value="Beta-barrel_RND_2"/>
    <property type="match status" value="1"/>
</dbReference>
<keyword evidence="3" id="KW-0732">Signal</keyword>
<evidence type="ECO:0000259" key="6">
    <source>
        <dbReference type="Pfam" id="PF25989"/>
    </source>
</evidence>
<sequence>MYHPCMNSHMKKNRIISNTILLCSLPAMLLLNSCGHTKGESEKESVAAEAPATQVIAVQKGKLSSSLKLPGELIAFQQVDIYAKVSSFVKRLNVDVGSEVKTGDLLVTMEAPELTAQLNAAESRLKSQEAIYLASKANYDRLYTTSLTPGTVSKNDLDNAKAKMNADMANLEAAKSSYREVADTRNYLEIRAPFSGIITARNVSAGAYVGPTGKGSELPIVTLQEQQKLRLVISVPESYTSYLGSNSDVSFTVKAYQGKQFTAKVNRLAGALDARLRSQRIEMDVTNNDKKLLPGMIAEVSIPMNTADSAFILPKSAVVNSTTGVFVVKVENNKAVHVPVSTGREVDGKTEVFGDLKVGDLIVATATEENRDGQDIKKTAFQKDSK</sequence>
<keyword evidence="2" id="KW-0175">Coiled coil</keyword>
<dbReference type="GO" id="GO:0015562">
    <property type="term" value="F:efflux transmembrane transporter activity"/>
    <property type="evidence" value="ECO:0007669"/>
    <property type="project" value="TreeGrafter"/>
</dbReference>
<dbReference type="Gene3D" id="1.10.287.470">
    <property type="entry name" value="Helix hairpin bin"/>
    <property type="match status" value="1"/>
</dbReference>
<dbReference type="OrthoDB" id="9806939at2"/>
<dbReference type="STRING" id="1004.SAMN05661012_04910"/>
<dbReference type="FunFam" id="2.40.30.170:FF:000010">
    <property type="entry name" value="Efflux RND transporter periplasmic adaptor subunit"/>
    <property type="match status" value="1"/>
</dbReference>
<evidence type="ECO:0000259" key="4">
    <source>
        <dbReference type="Pfam" id="PF25954"/>
    </source>
</evidence>
<dbReference type="EMBL" id="FPIZ01000018">
    <property type="protein sequence ID" value="SFW80175.1"/>
    <property type="molecule type" value="Genomic_DNA"/>
</dbReference>
<dbReference type="Gene3D" id="2.40.420.20">
    <property type="match status" value="1"/>
</dbReference>
<dbReference type="NCBIfam" id="TIGR01730">
    <property type="entry name" value="RND_mfp"/>
    <property type="match status" value="1"/>
</dbReference>
<dbReference type="PANTHER" id="PTHR30469">
    <property type="entry name" value="MULTIDRUG RESISTANCE PROTEIN MDTA"/>
    <property type="match status" value="1"/>
</dbReference>
<organism evidence="7 8">
    <name type="scientific">Chitinophaga sancti</name>
    <dbReference type="NCBI Taxonomy" id="1004"/>
    <lineage>
        <taxon>Bacteria</taxon>
        <taxon>Pseudomonadati</taxon>
        <taxon>Bacteroidota</taxon>
        <taxon>Chitinophagia</taxon>
        <taxon>Chitinophagales</taxon>
        <taxon>Chitinophagaceae</taxon>
        <taxon>Chitinophaga</taxon>
    </lineage>
</organism>
<dbReference type="PANTHER" id="PTHR30469:SF37">
    <property type="entry name" value="RAGD PROTEIN"/>
    <property type="match status" value="1"/>
</dbReference>
<evidence type="ECO:0000256" key="2">
    <source>
        <dbReference type="SAM" id="Coils"/>
    </source>
</evidence>
<name>A0A1K1S7X2_9BACT</name>
<proteinExistence type="inferred from homology"/>
<evidence type="ECO:0000313" key="7">
    <source>
        <dbReference type="EMBL" id="SFW80175.1"/>
    </source>
</evidence>
<evidence type="ECO:0000256" key="1">
    <source>
        <dbReference type="ARBA" id="ARBA00009477"/>
    </source>
</evidence>
<dbReference type="InterPro" id="IPR058792">
    <property type="entry name" value="Beta-barrel_RND_2"/>
</dbReference>
<feature type="domain" description="CusB-like beta-barrel" evidence="4">
    <location>
        <begin position="231"/>
        <end position="302"/>
    </location>
</feature>
<dbReference type="Pfam" id="PF25973">
    <property type="entry name" value="BSH_CzcB"/>
    <property type="match status" value="1"/>
</dbReference>
<dbReference type="Gene3D" id="2.40.50.100">
    <property type="match status" value="1"/>
</dbReference>
<evidence type="ECO:0000256" key="3">
    <source>
        <dbReference type="SAM" id="SignalP"/>
    </source>
</evidence>
<feature type="chain" id="PRO_5012746802" evidence="3">
    <location>
        <begin position="30"/>
        <end position="386"/>
    </location>
</feature>
<dbReference type="InterPro" id="IPR058647">
    <property type="entry name" value="BSH_CzcB-like"/>
</dbReference>
<accession>A0A1K1S7X2</accession>
<feature type="domain" description="YknX-like C-terminal permuted SH3-like" evidence="6">
    <location>
        <begin position="313"/>
        <end position="377"/>
    </location>
</feature>
<evidence type="ECO:0000313" key="8">
    <source>
        <dbReference type="Proteomes" id="UP000183788"/>
    </source>
</evidence>
<feature type="coiled-coil region" evidence="2">
    <location>
        <begin position="111"/>
        <end position="181"/>
    </location>
</feature>
<evidence type="ECO:0000259" key="5">
    <source>
        <dbReference type="Pfam" id="PF25973"/>
    </source>
</evidence>
<dbReference type="InterPro" id="IPR006143">
    <property type="entry name" value="RND_pump_MFP"/>
</dbReference>
<dbReference type="Pfam" id="PF25989">
    <property type="entry name" value="YknX_C"/>
    <property type="match status" value="1"/>
</dbReference>
<comment type="similarity">
    <text evidence="1">Belongs to the membrane fusion protein (MFP) (TC 8.A.1) family.</text>
</comment>
<reference evidence="7 8" key="1">
    <citation type="submission" date="2016-11" db="EMBL/GenBank/DDBJ databases">
        <authorList>
            <person name="Jaros S."/>
            <person name="Januszkiewicz K."/>
            <person name="Wedrychowicz H."/>
        </authorList>
    </citation>
    <scope>NUCLEOTIDE SEQUENCE [LARGE SCALE GENOMIC DNA]</scope>
    <source>
        <strain evidence="7 8">DSM 784</strain>
    </source>
</reference>
<dbReference type="GO" id="GO:1990281">
    <property type="term" value="C:efflux pump complex"/>
    <property type="evidence" value="ECO:0007669"/>
    <property type="project" value="TreeGrafter"/>
</dbReference>
<dbReference type="Proteomes" id="UP000183788">
    <property type="component" value="Unassembled WGS sequence"/>
</dbReference>
<feature type="signal peptide" evidence="3">
    <location>
        <begin position="1"/>
        <end position="29"/>
    </location>
</feature>